<dbReference type="Proteomes" id="UP000614469">
    <property type="component" value="Unassembled WGS sequence"/>
</dbReference>
<evidence type="ECO:0000313" key="2">
    <source>
        <dbReference type="EMBL" id="MBC8333651.1"/>
    </source>
</evidence>
<reference evidence="2 3" key="1">
    <citation type="submission" date="2020-08" db="EMBL/GenBank/DDBJ databases">
        <title>Bridging the membrane lipid divide: bacteria of the FCB group superphylum have the potential to synthesize archaeal ether lipids.</title>
        <authorList>
            <person name="Villanueva L."/>
            <person name="Von Meijenfeldt F.A.B."/>
            <person name="Westbye A.B."/>
            <person name="Yadav S."/>
            <person name="Hopmans E.C."/>
            <person name="Dutilh B.E."/>
            <person name="Sinninghe Damste J.S."/>
        </authorList>
    </citation>
    <scope>NUCLEOTIDE SEQUENCE [LARGE SCALE GENOMIC DNA]</scope>
    <source>
        <strain evidence="2">NIOZ-UU36</strain>
    </source>
</reference>
<feature type="transmembrane region" description="Helical" evidence="1">
    <location>
        <begin position="200"/>
        <end position="221"/>
    </location>
</feature>
<dbReference type="EMBL" id="JACNJN010000010">
    <property type="protein sequence ID" value="MBC8333651.1"/>
    <property type="molecule type" value="Genomic_DNA"/>
</dbReference>
<sequence length="231" mass="26905">MFNKLYQSLIRHRYKLAIFILLALSSATCVMLVGARVAYSDSERYISLVWNLFLAWIPFVLAYLAYALSWKRILIYFVIPIFAFLWLIFFPNAPYLITDIQHLADGLGEAPVWFDVILLIWFSWTGLLLGVVSLYLMQEIVKDEFGKFFGWTLVFSVSILSSIGVYLGRFLRWNSWDILHDPVEILRDSWHLLRSLSPSAAGFTALFTVFFLFVYLTIYAFGHLHQEHHNA</sequence>
<accession>A0A8J6NFH0</accession>
<comment type="caution">
    <text evidence="2">The sequence shown here is derived from an EMBL/GenBank/DDBJ whole genome shotgun (WGS) entry which is preliminary data.</text>
</comment>
<dbReference type="InterPro" id="IPR009793">
    <property type="entry name" value="DUF1361"/>
</dbReference>
<dbReference type="Pfam" id="PF07099">
    <property type="entry name" value="DUF1361"/>
    <property type="match status" value="1"/>
</dbReference>
<evidence type="ECO:0000256" key="1">
    <source>
        <dbReference type="SAM" id="Phobius"/>
    </source>
</evidence>
<protein>
    <submittedName>
        <fullName evidence="2">DUF1361 domain-containing protein</fullName>
    </submittedName>
</protein>
<keyword evidence="1" id="KW-0812">Transmembrane</keyword>
<dbReference type="AlphaFoldDB" id="A0A8J6NFH0"/>
<name>A0A8J6NFH0_9CHLR</name>
<feature type="transmembrane region" description="Helical" evidence="1">
    <location>
        <begin position="148"/>
        <end position="167"/>
    </location>
</feature>
<keyword evidence="1" id="KW-1133">Transmembrane helix</keyword>
<proteinExistence type="predicted"/>
<feature type="transmembrane region" description="Helical" evidence="1">
    <location>
        <begin position="16"/>
        <end position="39"/>
    </location>
</feature>
<feature type="transmembrane region" description="Helical" evidence="1">
    <location>
        <begin position="73"/>
        <end position="92"/>
    </location>
</feature>
<feature type="transmembrane region" description="Helical" evidence="1">
    <location>
        <begin position="45"/>
        <end position="66"/>
    </location>
</feature>
<gene>
    <name evidence="2" type="ORF">H8E29_00135</name>
</gene>
<evidence type="ECO:0000313" key="3">
    <source>
        <dbReference type="Proteomes" id="UP000614469"/>
    </source>
</evidence>
<feature type="transmembrane region" description="Helical" evidence="1">
    <location>
        <begin position="112"/>
        <end position="136"/>
    </location>
</feature>
<keyword evidence="1" id="KW-0472">Membrane</keyword>
<organism evidence="2 3">
    <name type="scientific">Candidatus Desulfolinea nitratireducens</name>
    <dbReference type="NCBI Taxonomy" id="2841698"/>
    <lineage>
        <taxon>Bacteria</taxon>
        <taxon>Bacillati</taxon>
        <taxon>Chloroflexota</taxon>
        <taxon>Anaerolineae</taxon>
        <taxon>Anaerolineales</taxon>
        <taxon>Anaerolineales incertae sedis</taxon>
        <taxon>Candidatus Desulfolinea</taxon>
    </lineage>
</organism>